<organism evidence="1 2">
    <name type="scientific">Leptidea sinapis</name>
    <dbReference type="NCBI Taxonomy" id="189913"/>
    <lineage>
        <taxon>Eukaryota</taxon>
        <taxon>Metazoa</taxon>
        <taxon>Ecdysozoa</taxon>
        <taxon>Arthropoda</taxon>
        <taxon>Hexapoda</taxon>
        <taxon>Insecta</taxon>
        <taxon>Pterygota</taxon>
        <taxon>Neoptera</taxon>
        <taxon>Endopterygota</taxon>
        <taxon>Lepidoptera</taxon>
        <taxon>Glossata</taxon>
        <taxon>Ditrysia</taxon>
        <taxon>Papilionoidea</taxon>
        <taxon>Pieridae</taxon>
        <taxon>Dismorphiinae</taxon>
        <taxon>Leptidea</taxon>
    </lineage>
</organism>
<evidence type="ECO:0000313" key="1">
    <source>
        <dbReference type="EMBL" id="VVD04844.1"/>
    </source>
</evidence>
<sequence length="22" mass="2908">MIIYLYIILYQKIFKYVWLINR</sequence>
<gene>
    <name evidence="1" type="ORF">LSINAPIS_LOCUS14518</name>
</gene>
<protein>
    <submittedName>
        <fullName evidence="1">Uncharacterized protein</fullName>
    </submittedName>
</protein>
<evidence type="ECO:0000313" key="2">
    <source>
        <dbReference type="Proteomes" id="UP000324832"/>
    </source>
</evidence>
<dbReference type="EMBL" id="FZQP02006904">
    <property type="protein sequence ID" value="VVD04844.1"/>
    <property type="molecule type" value="Genomic_DNA"/>
</dbReference>
<proteinExistence type="predicted"/>
<accession>A0A5E4R4D0</accession>
<reference evidence="1 2" key="1">
    <citation type="submission" date="2017-07" db="EMBL/GenBank/DDBJ databases">
        <authorList>
            <person name="Talla V."/>
            <person name="Backstrom N."/>
        </authorList>
    </citation>
    <scope>NUCLEOTIDE SEQUENCE [LARGE SCALE GENOMIC DNA]</scope>
</reference>
<name>A0A5E4R4D0_9NEOP</name>
<dbReference type="AlphaFoldDB" id="A0A5E4R4D0"/>
<dbReference type="Proteomes" id="UP000324832">
    <property type="component" value="Unassembled WGS sequence"/>
</dbReference>
<keyword evidence="2" id="KW-1185">Reference proteome</keyword>